<keyword evidence="2" id="KW-0503">Monooxygenase</keyword>
<dbReference type="PRINTS" id="PR00420">
    <property type="entry name" value="RNGMNOXGNASE"/>
</dbReference>
<dbReference type="NCBIfam" id="NF005313">
    <property type="entry name" value="PRK06847.1"/>
    <property type="match status" value="1"/>
</dbReference>
<evidence type="ECO:0000256" key="1">
    <source>
        <dbReference type="ARBA" id="ARBA00023002"/>
    </source>
</evidence>
<protein>
    <submittedName>
        <fullName evidence="4">FAD-dependent oxidoreductase</fullName>
    </submittedName>
</protein>
<reference evidence="4 5" key="1">
    <citation type="submission" date="2020-11" db="EMBL/GenBank/DDBJ databases">
        <title>genome sequence of strain KACC 18849.</title>
        <authorList>
            <person name="Gao J."/>
            <person name="Zhang X."/>
        </authorList>
    </citation>
    <scope>NUCLEOTIDE SEQUENCE [LARGE SCALE GENOMIC DNA]</scope>
    <source>
        <strain evidence="4 5">KACC 18849</strain>
    </source>
</reference>
<dbReference type="Proteomes" id="UP000639859">
    <property type="component" value="Unassembled WGS sequence"/>
</dbReference>
<evidence type="ECO:0000313" key="4">
    <source>
        <dbReference type="EMBL" id="MBI1684088.1"/>
    </source>
</evidence>
<keyword evidence="1" id="KW-0560">Oxidoreductase</keyword>
<dbReference type="InterPro" id="IPR050493">
    <property type="entry name" value="FAD-dep_Monooxygenase_BioMet"/>
</dbReference>
<sequence length="372" mass="40144">MNLDQVLIVGGGIAGLTSAIALRAKGFDVDVVEQDPNWSVYGVGIIQQGNVVRAVAQLGVLEDYLAASYPFAGLEMFAPNGAHLVSIPTPKLAGEDYPANLGISRPALHKVLGDRALAAGAKIRLGLTIEHFEDQGDQVSVVFSDGTTGVYGLVIGADGLYSKTRSMLFGDRYAPAFTGQAVWRYNLPRPDDVTALHVYTGPNSVGLVPLSDEAMYLFVTSPEPGNPWFALEDRAAEMRSRLAFAGGRIGALREQIVDDAAVVYRPLEALFVDRDWFEGRVILIGDAAHATTPHLGQGAGMAIEDSLVLADELAKAKDLPTALSGFMARRYDRCKFIVEASLEVGQWQLDRRTDVDNPGMVHRMFEVTSQPI</sequence>
<dbReference type="EMBL" id="JADWOX010000006">
    <property type="protein sequence ID" value="MBI1684088.1"/>
    <property type="molecule type" value="Genomic_DNA"/>
</dbReference>
<dbReference type="Gene3D" id="3.50.50.60">
    <property type="entry name" value="FAD/NAD(P)-binding domain"/>
    <property type="match status" value="1"/>
</dbReference>
<evidence type="ECO:0000256" key="2">
    <source>
        <dbReference type="ARBA" id="ARBA00023033"/>
    </source>
</evidence>
<comment type="caution">
    <text evidence="4">The sequence shown here is derived from an EMBL/GenBank/DDBJ whole genome shotgun (WGS) entry which is preliminary data.</text>
</comment>
<feature type="domain" description="FAD-binding" evidence="3">
    <location>
        <begin position="5"/>
        <end position="315"/>
    </location>
</feature>
<dbReference type="InterPro" id="IPR002938">
    <property type="entry name" value="FAD-bd"/>
</dbReference>
<organism evidence="4 5">
    <name type="scientific">Caulobacter hibisci</name>
    <dbReference type="NCBI Taxonomy" id="2035993"/>
    <lineage>
        <taxon>Bacteria</taxon>
        <taxon>Pseudomonadati</taxon>
        <taxon>Pseudomonadota</taxon>
        <taxon>Alphaproteobacteria</taxon>
        <taxon>Caulobacterales</taxon>
        <taxon>Caulobacteraceae</taxon>
        <taxon>Caulobacter</taxon>
    </lineage>
</organism>
<dbReference type="PANTHER" id="PTHR13789:SF309">
    <property type="entry name" value="PUTATIVE (AFU_ORTHOLOGUE AFUA_6G14510)-RELATED"/>
    <property type="match status" value="1"/>
</dbReference>
<proteinExistence type="predicted"/>
<keyword evidence="5" id="KW-1185">Reference proteome</keyword>
<evidence type="ECO:0000313" key="5">
    <source>
        <dbReference type="Proteomes" id="UP000639859"/>
    </source>
</evidence>
<dbReference type="Pfam" id="PF01494">
    <property type="entry name" value="FAD_binding_3"/>
    <property type="match status" value="1"/>
</dbReference>
<gene>
    <name evidence="4" type="ORF">I4Q42_10450</name>
</gene>
<evidence type="ECO:0000259" key="3">
    <source>
        <dbReference type="Pfam" id="PF01494"/>
    </source>
</evidence>
<dbReference type="SUPFAM" id="SSF51905">
    <property type="entry name" value="FAD/NAD(P)-binding domain"/>
    <property type="match status" value="1"/>
</dbReference>
<dbReference type="RefSeq" id="WP_198576016.1">
    <property type="nucleotide sequence ID" value="NZ_JADWOX010000006.1"/>
</dbReference>
<accession>A0ABS0SZK5</accession>
<name>A0ABS0SZK5_9CAUL</name>
<dbReference type="PANTHER" id="PTHR13789">
    <property type="entry name" value="MONOOXYGENASE"/>
    <property type="match status" value="1"/>
</dbReference>
<dbReference type="InterPro" id="IPR036188">
    <property type="entry name" value="FAD/NAD-bd_sf"/>
</dbReference>